<proteinExistence type="predicted"/>
<protein>
    <submittedName>
        <fullName evidence="8">Hemolysin-III related-domain-containing protein</fullName>
    </submittedName>
</protein>
<evidence type="ECO:0000256" key="2">
    <source>
        <dbReference type="ARBA" id="ARBA00022692"/>
    </source>
</evidence>
<comment type="subcellular location">
    <subcellularLocation>
        <location evidence="1">Membrane</location>
        <topology evidence="1">Multi-pass membrane protein</topology>
    </subcellularLocation>
</comment>
<feature type="binding site" evidence="5">
    <location>
        <position position="167"/>
    </location>
    <ligand>
        <name>Zn(2+)</name>
        <dbReference type="ChEBI" id="CHEBI:29105"/>
    </ligand>
</feature>
<keyword evidence="2 7" id="KW-0812">Transmembrane</keyword>
<keyword evidence="5" id="KW-0862">Zinc</keyword>
<evidence type="ECO:0000256" key="4">
    <source>
        <dbReference type="ARBA" id="ARBA00023136"/>
    </source>
</evidence>
<feature type="transmembrane region" description="Helical" evidence="7">
    <location>
        <begin position="245"/>
        <end position="269"/>
    </location>
</feature>
<reference evidence="8" key="1">
    <citation type="submission" date="2023-06" db="EMBL/GenBank/DDBJ databases">
        <title>Genome-scale phylogeny and comparative genomics of the fungal order Sordariales.</title>
        <authorList>
            <consortium name="Lawrence Berkeley National Laboratory"/>
            <person name="Hensen N."/>
            <person name="Bonometti L."/>
            <person name="Westerberg I."/>
            <person name="Brannstrom I.O."/>
            <person name="Guillou S."/>
            <person name="Cros-Aarteil S."/>
            <person name="Calhoun S."/>
            <person name="Haridas S."/>
            <person name="Kuo A."/>
            <person name="Mondo S."/>
            <person name="Pangilinan J."/>
            <person name="Riley R."/>
            <person name="LaButti K."/>
            <person name="Andreopoulos B."/>
            <person name="Lipzen A."/>
            <person name="Chen C."/>
            <person name="Yanf M."/>
            <person name="Daum C."/>
            <person name="Ng V."/>
            <person name="Clum A."/>
            <person name="Steindorff A."/>
            <person name="Ohm R."/>
            <person name="Martin F."/>
            <person name="Silar P."/>
            <person name="Natvig D."/>
            <person name="Lalanne C."/>
            <person name="Gautier V."/>
            <person name="Ament-velasquez S.L."/>
            <person name="Kruys A."/>
            <person name="Hutchinson M.I."/>
            <person name="Powell A.J."/>
            <person name="Barry K."/>
            <person name="Miller A.N."/>
            <person name="Grigoriev I.V."/>
            <person name="Debuchy R."/>
            <person name="Gladieux P."/>
            <person name="Thoren M.H."/>
            <person name="Johannesson H."/>
        </authorList>
    </citation>
    <scope>NUCLEOTIDE SEQUENCE</scope>
    <source>
        <strain evidence="8">SMH3391-2</strain>
    </source>
</reference>
<keyword evidence="4 7" id="KW-0472">Membrane</keyword>
<keyword evidence="9" id="KW-1185">Reference proteome</keyword>
<feature type="binding site" evidence="5">
    <location>
        <position position="340"/>
    </location>
    <ligand>
        <name>Zn(2+)</name>
        <dbReference type="ChEBI" id="CHEBI:29105"/>
    </ligand>
</feature>
<dbReference type="AlphaFoldDB" id="A0AA40CFV7"/>
<feature type="transmembrane region" description="Helical" evidence="7">
    <location>
        <begin position="185"/>
        <end position="202"/>
    </location>
</feature>
<organism evidence="8 9">
    <name type="scientific">Bombardia bombarda</name>
    <dbReference type="NCBI Taxonomy" id="252184"/>
    <lineage>
        <taxon>Eukaryota</taxon>
        <taxon>Fungi</taxon>
        <taxon>Dikarya</taxon>
        <taxon>Ascomycota</taxon>
        <taxon>Pezizomycotina</taxon>
        <taxon>Sordariomycetes</taxon>
        <taxon>Sordariomycetidae</taxon>
        <taxon>Sordariales</taxon>
        <taxon>Lasiosphaeriaceae</taxon>
        <taxon>Bombardia</taxon>
    </lineage>
</organism>
<dbReference type="GO" id="GO:0006882">
    <property type="term" value="P:intracellular zinc ion homeostasis"/>
    <property type="evidence" value="ECO:0007669"/>
    <property type="project" value="TreeGrafter"/>
</dbReference>
<feature type="transmembrane region" description="Helical" evidence="7">
    <location>
        <begin position="214"/>
        <end position="233"/>
    </location>
</feature>
<dbReference type="Proteomes" id="UP001174934">
    <property type="component" value="Unassembled WGS sequence"/>
</dbReference>
<dbReference type="PANTHER" id="PTHR20855:SF130">
    <property type="entry name" value="HAEMOLYSIN-III FAMILY PROTEIN"/>
    <property type="match status" value="1"/>
</dbReference>
<dbReference type="PANTHER" id="PTHR20855">
    <property type="entry name" value="ADIPOR/PROGESTIN RECEPTOR-RELATED"/>
    <property type="match status" value="1"/>
</dbReference>
<dbReference type="Pfam" id="PF03006">
    <property type="entry name" value="HlyIII"/>
    <property type="match status" value="2"/>
</dbReference>
<dbReference type="GO" id="GO:0038023">
    <property type="term" value="F:signaling receptor activity"/>
    <property type="evidence" value="ECO:0007669"/>
    <property type="project" value="TreeGrafter"/>
</dbReference>
<comment type="caution">
    <text evidence="8">The sequence shown here is derived from an EMBL/GenBank/DDBJ whole genome shotgun (WGS) entry which is preliminary data.</text>
</comment>
<dbReference type="InterPro" id="IPR004254">
    <property type="entry name" value="AdipoR/HlyIII-related"/>
</dbReference>
<accession>A0AA40CFV7</accession>
<evidence type="ECO:0000256" key="1">
    <source>
        <dbReference type="ARBA" id="ARBA00004141"/>
    </source>
</evidence>
<dbReference type="GO" id="GO:0016020">
    <property type="term" value="C:membrane"/>
    <property type="evidence" value="ECO:0007669"/>
    <property type="project" value="UniProtKB-SubCell"/>
</dbReference>
<dbReference type="GO" id="GO:0046872">
    <property type="term" value="F:metal ion binding"/>
    <property type="evidence" value="ECO:0007669"/>
    <property type="project" value="UniProtKB-KW"/>
</dbReference>
<evidence type="ECO:0000256" key="7">
    <source>
        <dbReference type="SAM" id="Phobius"/>
    </source>
</evidence>
<gene>
    <name evidence="8" type="ORF">B0T17DRAFT_59169</name>
</gene>
<evidence type="ECO:0000256" key="6">
    <source>
        <dbReference type="SAM" id="MobiDB-lite"/>
    </source>
</evidence>
<feature type="binding site" evidence="5">
    <location>
        <position position="344"/>
    </location>
    <ligand>
        <name>Zn(2+)</name>
        <dbReference type="ChEBI" id="CHEBI:29105"/>
    </ligand>
</feature>
<feature type="region of interest" description="Disordered" evidence="6">
    <location>
        <begin position="1"/>
        <end position="22"/>
    </location>
</feature>
<feature type="transmembrane region" description="Helical" evidence="7">
    <location>
        <begin position="276"/>
        <end position="297"/>
    </location>
</feature>
<sequence length="372" mass="41027">MMIDSTVISTKKRQTPTWRNPSSDVAGGFADLKHNDSRFAKEGKLRRAQPRAVRQAAEAVKERIELLLWSDVPHWQQHGSELIHTGYRGACGSIKGCLQSWTYLHNETVNIYSHIIGAIIFLLLVPAWLIATAVPPRFAVATPLDMLVLGTYLAGVGICFILSVTFHTLMSHSPRIYHLGMRLDFQGILLLMWSSTVPLVYYSFPCQATVMQTTYLVTITLLAGACSAATLLPRFSGPHLGHYRAVLFGSFGLGSFVVPIAHGILLYGLKEQSRRIGLGWIMVTGLCNGVGVVVYAVKVSSCGGVGGYPLELRSDADDWAMKQFPEKWFPKTFDIWGASHQCMHVMVVCAALAFARAMVAAFDFRHEHGVQC</sequence>
<dbReference type="EMBL" id="JAULSR010000001">
    <property type="protein sequence ID" value="KAK0635824.1"/>
    <property type="molecule type" value="Genomic_DNA"/>
</dbReference>
<evidence type="ECO:0000256" key="5">
    <source>
        <dbReference type="PIRSR" id="PIRSR604254-1"/>
    </source>
</evidence>
<keyword evidence="5" id="KW-0479">Metal-binding</keyword>
<feature type="transmembrane region" description="Helical" evidence="7">
    <location>
        <begin position="111"/>
        <end position="134"/>
    </location>
</feature>
<feature type="transmembrane region" description="Helical" evidence="7">
    <location>
        <begin position="146"/>
        <end position="165"/>
    </location>
</feature>
<evidence type="ECO:0000256" key="3">
    <source>
        <dbReference type="ARBA" id="ARBA00022989"/>
    </source>
</evidence>
<evidence type="ECO:0000313" key="8">
    <source>
        <dbReference type="EMBL" id="KAK0635824.1"/>
    </source>
</evidence>
<name>A0AA40CFV7_9PEZI</name>
<keyword evidence="3 7" id="KW-1133">Transmembrane helix</keyword>
<feature type="transmembrane region" description="Helical" evidence="7">
    <location>
        <begin position="335"/>
        <end position="355"/>
    </location>
</feature>
<evidence type="ECO:0000313" key="9">
    <source>
        <dbReference type="Proteomes" id="UP001174934"/>
    </source>
</evidence>